<dbReference type="InterPro" id="IPR025736">
    <property type="entry name" value="PucR_C-HTH_dom"/>
</dbReference>
<protein>
    <submittedName>
        <fullName evidence="4">Purine catabolism regulatory protein</fullName>
    </submittedName>
</protein>
<dbReference type="Proteomes" id="UP000194360">
    <property type="component" value="Unassembled WGS sequence"/>
</dbReference>
<dbReference type="EMBL" id="MIGB01000067">
    <property type="protein sequence ID" value="OSY34767.1"/>
    <property type="molecule type" value="Genomic_DNA"/>
</dbReference>
<dbReference type="STRING" id="2074.BG845_06544"/>
<feature type="domain" description="PucR C-terminal helix-turn-helix" evidence="2">
    <location>
        <begin position="321"/>
        <end position="378"/>
    </location>
</feature>
<dbReference type="PANTHER" id="PTHR33744:SF17">
    <property type="entry name" value="CONSERVED PROTEIN"/>
    <property type="match status" value="1"/>
</dbReference>
<comment type="caution">
    <text evidence="4">The sequence shown here is derived from an EMBL/GenBank/DDBJ whole genome shotgun (WGS) entry which is preliminary data.</text>
</comment>
<proteinExistence type="inferred from homology"/>
<name>A0A1Y2MJC7_PSEAH</name>
<reference evidence="4 5" key="1">
    <citation type="submission" date="2016-09" db="EMBL/GenBank/DDBJ databases">
        <title>Pseudonocardia autotrophica DSM535, a candidate organism with high potential of specific P450 cytochromes.</title>
        <authorList>
            <person name="Grumaz C."/>
            <person name="Vainshtein Y."/>
            <person name="Kirstahler P."/>
            <person name="Sohn K."/>
        </authorList>
    </citation>
    <scope>NUCLEOTIDE SEQUENCE [LARGE SCALE GENOMIC DNA]</scope>
    <source>
        <strain evidence="4 5">DSM 535</strain>
    </source>
</reference>
<dbReference type="OrthoDB" id="4534407at2"/>
<evidence type="ECO:0000256" key="1">
    <source>
        <dbReference type="ARBA" id="ARBA00006754"/>
    </source>
</evidence>
<dbReference type="Gene3D" id="1.10.10.2840">
    <property type="entry name" value="PucR C-terminal helix-turn-helix domain"/>
    <property type="match status" value="1"/>
</dbReference>
<evidence type="ECO:0000259" key="2">
    <source>
        <dbReference type="Pfam" id="PF13556"/>
    </source>
</evidence>
<evidence type="ECO:0000313" key="4">
    <source>
        <dbReference type="EMBL" id="OSY34767.1"/>
    </source>
</evidence>
<dbReference type="RefSeq" id="WP_158092366.1">
    <property type="nucleotide sequence ID" value="NZ_AP018920.1"/>
</dbReference>
<gene>
    <name evidence="4" type="primary">pucR_10</name>
    <name evidence="4" type="ORF">BG845_06544</name>
</gene>
<sequence>MHENLQVLADQLAADLGRSVLIEDLSRLLAASALLGVVDQSRKDSILMRRPDDSVKPLHRRHRIDDAREPVLVAADEELGTLARWCIPLRTDVLHGFIWLIDEPPLSPDELEHARSAGARALEVLTRRRQHEARTGRLLDELLTAEEPARQEAAAALLEHGPLADDPPFTLTVVRAGRGDDLAAGDLESVGARLRERMPPAAMVSAVGDGHLVAVLTTTGTANSGASVEGTLADALRDGTPNLVVGTGAPAPTLAAVPEQLANARYAALVAASAPEFGGGAAWEQLGSWTLLQHVDHTEAGVERLCRGAGVLLDPRNEMYRETIETYLGTCGDARETALRLHIHRTTLYWRLNRAEQLLGRSLGDANVRIDLQLALRLGALLPR</sequence>
<dbReference type="PANTHER" id="PTHR33744">
    <property type="entry name" value="CARBOHYDRATE DIACID REGULATOR"/>
    <property type="match status" value="1"/>
</dbReference>
<dbReference type="InterPro" id="IPR051448">
    <property type="entry name" value="CdaR-like_regulators"/>
</dbReference>
<dbReference type="InterPro" id="IPR041522">
    <property type="entry name" value="CdaR_GGDEF"/>
</dbReference>
<dbReference type="Pfam" id="PF13556">
    <property type="entry name" value="HTH_30"/>
    <property type="match status" value="1"/>
</dbReference>
<feature type="domain" description="CdaR GGDEF-like" evidence="3">
    <location>
        <begin position="163"/>
        <end position="268"/>
    </location>
</feature>
<comment type="similarity">
    <text evidence="1">Belongs to the CdaR family.</text>
</comment>
<keyword evidence="5" id="KW-1185">Reference proteome</keyword>
<dbReference type="Pfam" id="PF17853">
    <property type="entry name" value="GGDEF_2"/>
    <property type="match status" value="1"/>
</dbReference>
<dbReference type="AlphaFoldDB" id="A0A1Y2MJC7"/>
<organism evidence="4 5">
    <name type="scientific">Pseudonocardia autotrophica</name>
    <name type="common">Amycolata autotrophica</name>
    <name type="synonym">Nocardia autotrophica</name>
    <dbReference type="NCBI Taxonomy" id="2074"/>
    <lineage>
        <taxon>Bacteria</taxon>
        <taxon>Bacillati</taxon>
        <taxon>Actinomycetota</taxon>
        <taxon>Actinomycetes</taxon>
        <taxon>Pseudonocardiales</taxon>
        <taxon>Pseudonocardiaceae</taxon>
        <taxon>Pseudonocardia</taxon>
    </lineage>
</organism>
<accession>A0A1Y2MJC7</accession>
<evidence type="ECO:0000259" key="3">
    <source>
        <dbReference type="Pfam" id="PF17853"/>
    </source>
</evidence>
<evidence type="ECO:0000313" key="5">
    <source>
        <dbReference type="Proteomes" id="UP000194360"/>
    </source>
</evidence>
<dbReference type="InterPro" id="IPR042070">
    <property type="entry name" value="PucR_C-HTH_sf"/>
</dbReference>